<dbReference type="PROSITE" id="PS00639">
    <property type="entry name" value="THIOL_PROTEASE_HIS"/>
    <property type="match status" value="1"/>
</dbReference>
<keyword evidence="4" id="KW-0788">Thiol protease</keyword>
<evidence type="ECO:0000256" key="6">
    <source>
        <dbReference type="ARBA" id="ARBA00023157"/>
    </source>
</evidence>
<evidence type="ECO:0000256" key="2">
    <source>
        <dbReference type="ARBA" id="ARBA00022670"/>
    </source>
</evidence>
<dbReference type="PROSITE" id="PS00139">
    <property type="entry name" value="THIOL_PROTEASE_CYS"/>
    <property type="match status" value="1"/>
</dbReference>
<dbReference type="InterPro" id="IPR025661">
    <property type="entry name" value="Pept_asp_AS"/>
</dbReference>
<dbReference type="GO" id="GO:0008234">
    <property type="term" value="F:cysteine-type peptidase activity"/>
    <property type="evidence" value="ECO:0007669"/>
    <property type="project" value="UniProtKB-KW"/>
</dbReference>
<evidence type="ECO:0000256" key="5">
    <source>
        <dbReference type="ARBA" id="ARBA00023145"/>
    </source>
</evidence>
<evidence type="ECO:0000259" key="8">
    <source>
        <dbReference type="SMART" id="SM00645"/>
    </source>
</evidence>
<dbReference type="InterPro" id="IPR039417">
    <property type="entry name" value="Peptidase_C1A_papain-like"/>
</dbReference>
<evidence type="ECO:0000256" key="3">
    <source>
        <dbReference type="ARBA" id="ARBA00022801"/>
    </source>
</evidence>
<reference evidence="10" key="1">
    <citation type="journal article" date="2015" name="Int. J. Parasitol.">
        <title>Identification and evaluation of vaccine candidate antigens from the poultry red mite (Dermanyssus gallinae).</title>
        <authorList>
            <person name="Bartley K."/>
            <person name="Wright H.W."/>
            <person name="Huntley J.F."/>
            <person name="Manson E.D."/>
            <person name="Inglis N.F."/>
            <person name="McLean K."/>
            <person name="Nath M."/>
            <person name="Bartley Y."/>
            <person name="Nisbet A.J."/>
        </authorList>
    </citation>
    <scope>NUCLEOTIDE SEQUENCE</scope>
</reference>
<protein>
    <submittedName>
        <fullName evidence="10">Peptidase C1A cysteine proteinase-1</fullName>
    </submittedName>
</protein>
<dbReference type="FunFam" id="3.90.70.10:FF:000087">
    <property type="entry name" value="Counting factor associated protein D"/>
    <property type="match status" value="1"/>
</dbReference>
<comment type="similarity">
    <text evidence="1">Belongs to the peptidase C1 family.</text>
</comment>
<name>A0A0M4FNR2_9ACAR</name>
<sequence length="549" mass="62307">MLIRCVVTALAAVTVVSGVSVPRGAPEFPPSYTASGYILLPYCELREPFTAYYDGESDRSRIDYYDGEMKTFVGKSGTFKVVWSPNEKTHIPELNCYEAGPAKSQSILPDLTNFTFVRVEPCETDSTHIVKPLLRGADKCYRYEKKVDNFGRVSKYTFWASQDDDNTPIPVRYVMMGYDSLLGSHFDKYEVVYTDYTPGPVEDDLFQVKTVIDKECTSFPSPPGVSTTHLFNPMAEFIDEKDSHVHEHFEHFKSTHGKAYGHQAEEIIRKDNFRHNQRFVNSMNRRNLSYALKLNHRADWSQDEFRLLRGRLQFTSQKSMAREFPKEQYSDRVEPDYVDWRLEGAVTPVKDQAVCGSCWSFGTVGHIEGAYFRKFGELVRFSEQQLVDCSWNAGNDACDGGLDFIAYHYIQKYGLASNDQYGPYRGIDGKCKDLEISNKPISTLKGYRNVTTVEDLRKALAFVGPISVSIDASRPSLSFYSHGVYSDPDCSSTELDHSVLAVGYGTLHGEPYWLIKNSWSTYWGNDGYILISQKNNMCGVASQATYVEL</sequence>
<dbReference type="SMART" id="SM00848">
    <property type="entry name" value="Inhibitor_I29"/>
    <property type="match status" value="1"/>
</dbReference>
<dbReference type="Pfam" id="PF00112">
    <property type="entry name" value="Peptidase_C1"/>
    <property type="match status" value="1"/>
</dbReference>
<dbReference type="InterPro" id="IPR038765">
    <property type="entry name" value="Papain-like_cys_pep_sf"/>
</dbReference>
<keyword evidence="5" id="KW-0865">Zymogen</keyword>
<evidence type="ECO:0000259" key="9">
    <source>
        <dbReference type="SMART" id="SM00848"/>
    </source>
</evidence>
<dbReference type="GO" id="GO:0006508">
    <property type="term" value="P:proteolysis"/>
    <property type="evidence" value="ECO:0007669"/>
    <property type="project" value="UniProtKB-KW"/>
</dbReference>
<evidence type="ECO:0000256" key="4">
    <source>
        <dbReference type="ARBA" id="ARBA00022807"/>
    </source>
</evidence>
<dbReference type="PRINTS" id="PR00705">
    <property type="entry name" value="PAPAIN"/>
</dbReference>
<organism evidence="10">
    <name type="scientific">Dermanyssus gallinae</name>
    <dbReference type="NCBI Taxonomy" id="34641"/>
    <lineage>
        <taxon>Eukaryota</taxon>
        <taxon>Metazoa</taxon>
        <taxon>Ecdysozoa</taxon>
        <taxon>Arthropoda</taxon>
        <taxon>Chelicerata</taxon>
        <taxon>Arachnida</taxon>
        <taxon>Acari</taxon>
        <taxon>Parasitiformes</taxon>
        <taxon>Mesostigmata</taxon>
        <taxon>Gamasina</taxon>
        <taxon>Dermanyssoidea</taxon>
        <taxon>Dermanyssidae</taxon>
        <taxon>Dermanyssus</taxon>
    </lineage>
</organism>
<feature type="signal peptide" evidence="7">
    <location>
        <begin position="1"/>
        <end position="18"/>
    </location>
</feature>
<dbReference type="SMART" id="SM00645">
    <property type="entry name" value="Pept_C1"/>
    <property type="match status" value="1"/>
</dbReference>
<evidence type="ECO:0000256" key="7">
    <source>
        <dbReference type="SAM" id="SignalP"/>
    </source>
</evidence>
<feature type="domain" description="Cathepsin propeptide inhibitor" evidence="9">
    <location>
        <begin position="249"/>
        <end position="305"/>
    </location>
</feature>
<dbReference type="PROSITE" id="PS00640">
    <property type="entry name" value="THIOL_PROTEASE_ASN"/>
    <property type="match status" value="1"/>
</dbReference>
<dbReference type="InterPro" id="IPR000668">
    <property type="entry name" value="Peptidase_C1A_C"/>
</dbReference>
<feature type="domain" description="Peptidase C1A papain C-terminal" evidence="8">
    <location>
        <begin position="334"/>
        <end position="548"/>
    </location>
</feature>
<keyword evidence="7" id="KW-0732">Signal</keyword>
<keyword evidence="6" id="KW-1015">Disulfide bond</keyword>
<feature type="chain" id="PRO_5018623473" evidence="7">
    <location>
        <begin position="19"/>
        <end position="549"/>
    </location>
</feature>
<evidence type="ECO:0000256" key="1">
    <source>
        <dbReference type="ARBA" id="ARBA00008455"/>
    </source>
</evidence>
<proteinExistence type="evidence at transcript level"/>
<dbReference type="SUPFAM" id="SSF54001">
    <property type="entry name" value="Cysteine proteinases"/>
    <property type="match status" value="1"/>
</dbReference>
<dbReference type="Pfam" id="PF08246">
    <property type="entry name" value="Inhibitor_I29"/>
    <property type="match status" value="1"/>
</dbReference>
<dbReference type="InterPro" id="IPR000169">
    <property type="entry name" value="Pept_cys_AS"/>
</dbReference>
<dbReference type="CDD" id="cd02248">
    <property type="entry name" value="Peptidase_C1A"/>
    <property type="match status" value="1"/>
</dbReference>
<dbReference type="InterPro" id="IPR013201">
    <property type="entry name" value="Prot_inhib_I29"/>
</dbReference>
<accession>A0A0M4FNR2</accession>
<dbReference type="InterPro" id="IPR025660">
    <property type="entry name" value="Pept_his_AS"/>
</dbReference>
<dbReference type="PANTHER" id="PTHR12411">
    <property type="entry name" value="CYSTEINE PROTEASE FAMILY C1-RELATED"/>
    <property type="match status" value="1"/>
</dbReference>
<dbReference type="InterPro" id="IPR013128">
    <property type="entry name" value="Peptidase_C1A"/>
</dbReference>
<dbReference type="EMBL" id="KR697573">
    <property type="protein sequence ID" value="ALC78846.1"/>
    <property type="molecule type" value="mRNA"/>
</dbReference>
<keyword evidence="2" id="KW-0645">Protease</keyword>
<evidence type="ECO:0000313" key="10">
    <source>
        <dbReference type="EMBL" id="ALC78846.1"/>
    </source>
</evidence>
<dbReference type="SMR" id="A0A0M4FNR2"/>
<keyword evidence="3" id="KW-0378">Hydrolase</keyword>
<dbReference type="AlphaFoldDB" id="A0A0M4FNR2"/>
<dbReference type="Gene3D" id="3.90.70.10">
    <property type="entry name" value="Cysteine proteinases"/>
    <property type="match status" value="1"/>
</dbReference>